<evidence type="ECO:0000259" key="1">
    <source>
        <dbReference type="Pfam" id="PF20172"/>
    </source>
</evidence>
<protein>
    <recommendedName>
        <fullName evidence="1">DUF6538 domain-containing protein</fullName>
    </recommendedName>
</protein>
<dbReference type="OrthoDB" id="7222937at2"/>
<dbReference type="InterPro" id="IPR046668">
    <property type="entry name" value="DUF6538"/>
</dbReference>
<accession>A0A1N7JZQ9</accession>
<dbReference type="Pfam" id="PF20172">
    <property type="entry name" value="DUF6538"/>
    <property type="match status" value="1"/>
</dbReference>
<name>A0A1N7JZQ9_9RHOB</name>
<gene>
    <name evidence="2" type="ORF">SAMN05421795_101483</name>
</gene>
<sequence>MSNYLIKQDNAWSVKVSIPADVQHIFGKRAFKKALKTTDKTIAIARSGPLIAEFKAAIEEARGNPTQHLDEFPAKTRAHILKAKKDPDTDPEAILCMEEIVLDRLLAAHRVPHPELLPENAEPEVAKAYKVATGRLTPFDEALENYIESRKVEPKTADKDRHAIKKFAARVHAVEDVNRQAVKAATSIPRRSSKARRRCAACC</sequence>
<dbReference type="EMBL" id="FTOM01000001">
    <property type="protein sequence ID" value="SIS54825.1"/>
    <property type="molecule type" value="Genomic_DNA"/>
</dbReference>
<dbReference type="RefSeq" id="WP_143524395.1">
    <property type="nucleotide sequence ID" value="NZ_FTOM01000001.1"/>
</dbReference>
<organism evidence="2 3">
    <name type="scientific">Phaeovulum vinaykumarii</name>
    <dbReference type="NCBI Taxonomy" id="407234"/>
    <lineage>
        <taxon>Bacteria</taxon>
        <taxon>Pseudomonadati</taxon>
        <taxon>Pseudomonadota</taxon>
        <taxon>Alphaproteobacteria</taxon>
        <taxon>Rhodobacterales</taxon>
        <taxon>Paracoccaceae</taxon>
        <taxon>Phaeovulum</taxon>
    </lineage>
</organism>
<evidence type="ECO:0000313" key="2">
    <source>
        <dbReference type="EMBL" id="SIS54825.1"/>
    </source>
</evidence>
<dbReference type="Proteomes" id="UP000186098">
    <property type="component" value="Unassembled WGS sequence"/>
</dbReference>
<feature type="domain" description="DUF6538" evidence="1">
    <location>
        <begin position="4"/>
        <end position="62"/>
    </location>
</feature>
<keyword evidence="3" id="KW-1185">Reference proteome</keyword>
<evidence type="ECO:0000313" key="3">
    <source>
        <dbReference type="Proteomes" id="UP000186098"/>
    </source>
</evidence>
<reference evidence="3" key="1">
    <citation type="submission" date="2017-01" db="EMBL/GenBank/DDBJ databases">
        <authorList>
            <person name="Varghese N."/>
            <person name="Submissions S."/>
        </authorList>
    </citation>
    <scope>NUCLEOTIDE SEQUENCE [LARGE SCALE GENOMIC DNA]</scope>
    <source>
        <strain evidence="3">DSM 18714</strain>
    </source>
</reference>
<proteinExistence type="predicted"/>
<dbReference type="AlphaFoldDB" id="A0A1N7JZQ9"/>